<reference evidence="5 6" key="1">
    <citation type="journal article" date="2020" name="IScience">
        <title>Genome Sequencing of the Endangered Kingdonia uniflora (Circaeasteraceae, Ranunculales) Reveals Potential Mechanisms of Evolutionary Specialization.</title>
        <authorList>
            <person name="Sun Y."/>
            <person name="Deng T."/>
            <person name="Zhang A."/>
            <person name="Moore M.J."/>
            <person name="Landis J.B."/>
            <person name="Lin N."/>
            <person name="Zhang H."/>
            <person name="Zhang X."/>
            <person name="Huang J."/>
            <person name="Zhang X."/>
            <person name="Sun H."/>
            <person name="Wang H."/>
        </authorList>
    </citation>
    <scope>NUCLEOTIDE SEQUENCE [LARGE SCALE GENOMIC DNA]</scope>
    <source>
        <strain evidence="5">TB1705</strain>
        <tissue evidence="5">Leaf</tissue>
    </source>
</reference>
<evidence type="ECO:0000313" key="6">
    <source>
        <dbReference type="Proteomes" id="UP000541444"/>
    </source>
</evidence>
<dbReference type="PANTHER" id="PTHR31835:SF1">
    <property type="entry name" value="URIDINE DIPHOSPHATE GLUCOSE PYROPHOSPHATASE NUDT22"/>
    <property type="match status" value="1"/>
</dbReference>
<dbReference type="GO" id="GO:0052751">
    <property type="term" value="F:GDP-mannose hydrolase activity"/>
    <property type="evidence" value="ECO:0007669"/>
    <property type="project" value="TreeGrafter"/>
</dbReference>
<evidence type="ECO:0000256" key="3">
    <source>
        <dbReference type="ARBA" id="ARBA00022801"/>
    </source>
</evidence>
<keyword evidence="4" id="KW-0460">Magnesium</keyword>
<keyword evidence="3" id="KW-0378">Hydrolase</keyword>
<dbReference type="GO" id="GO:0046872">
    <property type="term" value="F:metal ion binding"/>
    <property type="evidence" value="ECO:0007669"/>
    <property type="project" value="UniProtKB-KW"/>
</dbReference>
<keyword evidence="2" id="KW-0479">Metal-binding</keyword>
<proteinExistence type="predicted"/>
<comment type="caution">
    <text evidence="5">The sequence shown here is derived from an EMBL/GenBank/DDBJ whole genome shotgun (WGS) entry which is preliminary data.</text>
</comment>
<accession>A0A7J7NGU4</accession>
<dbReference type="PANTHER" id="PTHR31835">
    <property type="entry name" value="URIDINE DIPHOSPHATE GLUCOSE PYROPHOSPHATASE"/>
    <property type="match status" value="1"/>
</dbReference>
<comment type="cofactor">
    <cofactor evidence="1">
        <name>Mg(2+)</name>
        <dbReference type="ChEBI" id="CHEBI:18420"/>
    </cofactor>
</comment>
<dbReference type="InterPro" id="IPR055295">
    <property type="entry name" value="NUDT22/NUDT9-like"/>
</dbReference>
<name>A0A7J7NGU4_9MAGN</name>
<evidence type="ECO:0000256" key="1">
    <source>
        <dbReference type="ARBA" id="ARBA00001946"/>
    </source>
</evidence>
<gene>
    <name evidence="5" type="ORF">GIB67_038196</name>
</gene>
<keyword evidence="6" id="KW-1185">Reference proteome</keyword>
<dbReference type="OrthoDB" id="1415082at2759"/>
<protein>
    <submittedName>
        <fullName evidence="5">Uncharacterized protein</fullName>
    </submittedName>
</protein>
<organism evidence="5 6">
    <name type="scientific">Kingdonia uniflora</name>
    <dbReference type="NCBI Taxonomy" id="39325"/>
    <lineage>
        <taxon>Eukaryota</taxon>
        <taxon>Viridiplantae</taxon>
        <taxon>Streptophyta</taxon>
        <taxon>Embryophyta</taxon>
        <taxon>Tracheophyta</taxon>
        <taxon>Spermatophyta</taxon>
        <taxon>Magnoliopsida</taxon>
        <taxon>Ranunculales</taxon>
        <taxon>Circaeasteraceae</taxon>
        <taxon>Kingdonia</taxon>
    </lineage>
</organism>
<evidence type="ECO:0000256" key="4">
    <source>
        <dbReference type="ARBA" id="ARBA00022842"/>
    </source>
</evidence>
<evidence type="ECO:0000313" key="5">
    <source>
        <dbReference type="EMBL" id="KAF6166459.1"/>
    </source>
</evidence>
<dbReference type="EMBL" id="JACGCM010000790">
    <property type="protein sequence ID" value="KAF6166459.1"/>
    <property type="molecule type" value="Genomic_DNA"/>
</dbReference>
<evidence type="ECO:0000256" key="2">
    <source>
        <dbReference type="ARBA" id="ARBA00022723"/>
    </source>
</evidence>
<dbReference type="AlphaFoldDB" id="A0A7J7NGU4"/>
<dbReference type="Proteomes" id="UP000541444">
    <property type="component" value="Unassembled WGS sequence"/>
</dbReference>
<sequence length="146" mass="16309">MSEMKSFECDSSSEDIIDAHSFKLLLSCPSGLTPSQVMVDFNPSHDRIAHPDIDLENSISEIWDRKVRENPSLYNGTKFRYGGLGFLDTSDSENGSSVCLHLGLTDYRFFPLSLFGFSFIRTFMGTNLNAMWANFLVSSEGISPCT</sequence>